<dbReference type="SUPFAM" id="SSF55961">
    <property type="entry name" value="Bet v1-like"/>
    <property type="match status" value="1"/>
</dbReference>
<dbReference type="PANTHER" id="PTHR19308:SF55">
    <property type="entry name" value="START DOMAIN-CONTAINING PROTEIN"/>
    <property type="match status" value="1"/>
</dbReference>
<dbReference type="EMBL" id="LR877151">
    <property type="protein sequence ID" value="CAD2216945.1"/>
    <property type="molecule type" value="Genomic_DNA"/>
</dbReference>
<evidence type="ECO:0000313" key="2">
    <source>
        <dbReference type="EMBL" id="CAD2216945.1"/>
    </source>
</evidence>
<dbReference type="VEuPathDB" id="TriTrypDB:ADEAN_000442300"/>
<dbReference type="InterPro" id="IPR051213">
    <property type="entry name" value="START_lipid_transfer"/>
</dbReference>
<dbReference type="Gene3D" id="3.30.530.20">
    <property type="match status" value="1"/>
</dbReference>
<dbReference type="AlphaFoldDB" id="A0A7G2CBW2"/>
<accession>A0A7G2CBW2</accession>
<protein>
    <recommendedName>
        <fullName evidence="4">START domain containing protein</fullName>
    </recommendedName>
</protein>
<dbReference type="InterPro" id="IPR023393">
    <property type="entry name" value="START-like_dom_sf"/>
</dbReference>
<gene>
    <name evidence="2" type="ORF">ADEAN_000442300</name>
</gene>
<evidence type="ECO:0000256" key="1">
    <source>
        <dbReference type="SAM" id="MobiDB-lite"/>
    </source>
</evidence>
<evidence type="ECO:0008006" key="4">
    <source>
        <dbReference type="Google" id="ProtNLM"/>
    </source>
</evidence>
<proteinExistence type="predicted"/>
<evidence type="ECO:0000313" key="3">
    <source>
        <dbReference type="Proteomes" id="UP000515908"/>
    </source>
</evidence>
<feature type="region of interest" description="Disordered" evidence="1">
    <location>
        <begin position="250"/>
        <end position="302"/>
    </location>
</feature>
<keyword evidence="3" id="KW-1185">Reference proteome</keyword>
<reference evidence="2 3" key="1">
    <citation type="submission" date="2020-08" db="EMBL/GenBank/DDBJ databases">
        <authorList>
            <person name="Newling K."/>
            <person name="Davey J."/>
            <person name="Forrester S."/>
        </authorList>
    </citation>
    <scope>NUCLEOTIDE SEQUENCE [LARGE SCALE GENOMIC DNA]</scope>
    <source>
        <strain evidence="3">Crithidia deanei Carvalho (ATCC PRA-265)</strain>
    </source>
</reference>
<dbReference type="Proteomes" id="UP000515908">
    <property type="component" value="Chromosome 07"/>
</dbReference>
<name>A0A7G2CBW2_9TRYP</name>
<dbReference type="PANTHER" id="PTHR19308">
    <property type="entry name" value="PHOSPHATIDYLCHOLINE TRANSFER PROTEIN"/>
    <property type="match status" value="1"/>
</dbReference>
<organism evidence="2 3">
    <name type="scientific">Angomonas deanei</name>
    <dbReference type="NCBI Taxonomy" id="59799"/>
    <lineage>
        <taxon>Eukaryota</taxon>
        <taxon>Discoba</taxon>
        <taxon>Euglenozoa</taxon>
        <taxon>Kinetoplastea</taxon>
        <taxon>Metakinetoplastina</taxon>
        <taxon>Trypanosomatida</taxon>
        <taxon>Trypanosomatidae</taxon>
        <taxon>Strigomonadinae</taxon>
        <taxon>Angomonas</taxon>
    </lineage>
</organism>
<sequence length="302" mass="34940">MLHQVVTNPKKQVGWKPVDFKDPKGDLILSSRPHVGPYNFARATMTLKDTHPVTVFNGMLCQDLAVRQEYSPNLTKYEILLRNPKLPRNLFPRDASGKEILGADNYQLEALAQQGIRDWHIEYNYYAAPPPVASRDFVYLIEKRYVPSEDCYYTYGTCVDYVDCVYRKSKVVRGAVLFAWKFQFINGDTHCTYSSCMNPNGWAPTFIVGWMKTEIGKEFQNSRRLTYLEKNREKDLQWYYQTKRAASPAAKEAKVTTQSAPISDDSDLDSEFDRQQTEEPGNLMQEEDQRIPCEEEDLIIVE</sequence>